<proteinExistence type="predicted"/>
<feature type="region of interest" description="Disordered" evidence="1">
    <location>
        <begin position="73"/>
        <end position="106"/>
    </location>
</feature>
<gene>
    <name evidence="2" type="ORF">G352_25812</name>
</gene>
<dbReference type="Proteomes" id="UP000011731">
    <property type="component" value="Unassembled WGS sequence"/>
</dbReference>
<accession>M2XQR6</accession>
<name>M2XQR6_9NOCA</name>
<organism evidence="2 3">
    <name type="scientific">Rhodococcus ruber BKS 20-38</name>
    <dbReference type="NCBI Taxonomy" id="1278076"/>
    <lineage>
        <taxon>Bacteria</taxon>
        <taxon>Bacillati</taxon>
        <taxon>Actinomycetota</taxon>
        <taxon>Actinomycetes</taxon>
        <taxon>Mycobacteriales</taxon>
        <taxon>Nocardiaceae</taxon>
        <taxon>Rhodococcus</taxon>
    </lineage>
</organism>
<dbReference type="AlphaFoldDB" id="M2XQR6"/>
<evidence type="ECO:0000256" key="1">
    <source>
        <dbReference type="SAM" id="MobiDB-lite"/>
    </source>
</evidence>
<reference evidence="2 3" key="1">
    <citation type="journal article" date="2013" name="Genome Announc.">
        <title>Draft Genome Sequence of Rhodococcus ruber Strain BKS 20-38.</title>
        <authorList>
            <person name="Bala M."/>
            <person name="Kumar S."/>
            <person name="Raghava G.P."/>
            <person name="Mayilraj S."/>
        </authorList>
    </citation>
    <scope>NUCLEOTIDE SEQUENCE [LARGE SCALE GENOMIC DNA]</scope>
    <source>
        <strain evidence="2 3">BKS 20-38</strain>
    </source>
</reference>
<evidence type="ECO:0000313" key="2">
    <source>
        <dbReference type="EMBL" id="EME51500.1"/>
    </source>
</evidence>
<dbReference type="EMBL" id="AOEX01000102">
    <property type="protein sequence ID" value="EME51500.1"/>
    <property type="molecule type" value="Genomic_DNA"/>
</dbReference>
<keyword evidence="3" id="KW-1185">Reference proteome</keyword>
<evidence type="ECO:0000313" key="3">
    <source>
        <dbReference type="Proteomes" id="UP000011731"/>
    </source>
</evidence>
<comment type="caution">
    <text evidence="2">The sequence shown here is derived from an EMBL/GenBank/DDBJ whole genome shotgun (WGS) entry which is preliminary data.</text>
</comment>
<protein>
    <recommendedName>
        <fullName evidence="4">DUF3263 domain-containing protein</fullName>
    </recommendedName>
</protein>
<dbReference type="PATRIC" id="fig|1278076.4.peg.5293"/>
<sequence>MTPHEHHMLTYVRVWMRYGGADDDIYVTFGLSPLEFYTRVDAILAANPIGAGLDDAQRRAMRSFCHVKYQQYRERHRDARLDTVDSPRRRNYREAESARPTPRTRP</sequence>
<feature type="compositionally biased region" description="Basic and acidic residues" evidence="1">
    <location>
        <begin position="73"/>
        <end position="97"/>
    </location>
</feature>
<evidence type="ECO:0008006" key="4">
    <source>
        <dbReference type="Google" id="ProtNLM"/>
    </source>
</evidence>